<dbReference type="GO" id="GO:0006270">
    <property type="term" value="P:DNA replication initiation"/>
    <property type="evidence" value="ECO:0007669"/>
    <property type="project" value="TreeGrafter"/>
</dbReference>
<evidence type="ECO:0000313" key="2">
    <source>
        <dbReference type="Proteomes" id="UP000789572"/>
    </source>
</evidence>
<organism evidence="1 2">
    <name type="scientific">Paraglomus occultum</name>
    <dbReference type="NCBI Taxonomy" id="144539"/>
    <lineage>
        <taxon>Eukaryota</taxon>
        <taxon>Fungi</taxon>
        <taxon>Fungi incertae sedis</taxon>
        <taxon>Mucoromycota</taxon>
        <taxon>Glomeromycotina</taxon>
        <taxon>Glomeromycetes</taxon>
        <taxon>Paraglomerales</taxon>
        <taxon>Paraglomeraceae</taxon>
        <taxon>Paraglomus</taxon>
    </lineage>
</organism>
<sequence>MESLLAYEEEPGQVQRFLARNCQNASGGMPRKIADIEFEFDDEIGFNFIFFYNALDKGEFAGQMINWTTFLRLCLVLSDQTRLPCSKPAKMVISQRTNNGADYKSRIPNVLPIVEGVEETEVGEEDIDFFKEHRQFAGFLNTFDAIALHKNPAKETNVPMIRSTHEDNRSIDTTPLTSEDEDYEVKQTFMNHSDEEQEYEKAPRKIGKSWTKENEKLPIKLPDGKIQIIAADEENVDRNELGGQDLEHASTIDDKVNLEKLSIEPSIKEIPKSKLSKEQYIIQKKKNLLKFRKQ</sequence>
<protein>
    <submittedName>
        <fullName evidence="1">7447_t:CDS:1</fullName>
    </submittedName>
</protein>
<dbReference type="GO" id="GO:0005730">
    <property type="term" value="C:nucleolus"/>
    <property type="evidence" value="ECO:0007669"/>
    <property type="project" value="TreeGrafter"/>
</dbReference>
<dbReference type="EMBL" id="CAJVPJ010000154">
    <property type="protein sequence ID" value="CAG8487151.1"/>
    <property type="molecule type" value="Genomic_DNA"/>
</dbReference>
<dbReference type="AlphaFoldDB" id="A0A9N8WIW3"/>
<dbReference type="PANTHER" id="PTHR14428">
    <property type="entry name" value="NUCLEOLAR COMPLEX PROTEIN 3"/>
    <property type="match status" value="1"/>
</dbReference>
<gene>
    <name evidence="1" type="ORF">POCULU_LOCUS1864</name>
</gene>
<dbReference type="PANTHER" id="PTHR14428:SF5">
    <property type="entry name" value="NUCLEOLAR COMPLEX PROTEIN 3 HOMOLOG"/>
    <property type="match status" value="1"/>
</dbReference>
<proteinExistence type="predicted"/>
<name>A0A9N8WIW3_9GLOM</name>
<dbReference type="GO" id="GO:0003682">
    <property type="term" value="F:chromatin binding"/>
    <property type="evidence" value="ECO:0007669"/>
    <property type="project" value="TreeGrafter"/>
</dbReference>
<keyword evidence="2" id="KW-1185">Reference proteome</keyword>
<dbReference type="Proteomes" id="UP000789572">
    <property type="component" value="Unassembled WGS sequence"/>
</dbReference>
<reference evidence="1" key="1">
    <citation type="submission" date="2021-06" db="EMBL/GenBank/DDBJ databases">
        <authorList>
            <person name="Kallberg Y."/>
            <person name="Tangrot J."/>
            <person name="Rosling A."/>
        </authorList>
    </citation>
    <scope>NUCLEOTIDE SEQUENCE</scope>
    <source>
        <strain evidence="1">IA702</strain>
    </source>
</reference>
<comment type="caution">
    <text evidence="1">The sequence shown here is derived from an EMBL/GenBank/DDBJ whole genome shotgun (WGS) entry which is preliminary data.</text>
</comment>
<accession>A0A9N8WIW3</accession>
<evidence type="ECO:0000313" key="1">
    <source>
        <dbReference type="EMBL" id="CAG8487151.1"/>
    </source>
</evidence>
<dbReference type="InterPro" id="IPR016903">
    <property type="entry name" value="Nucleolar_cplx-assoc_3"/>
</dbReference>